<evidence type="ECO:0000256" key="1">
    <source>
        <dbReference type="SAM" id="Phobius"/>
    </source>
</evidence>
<dbReference type="Proteomes" id="UP000426444">
    <property type="component" value="Chromosome"/>
</dbReference>
<dbReference type="KEGG" id="salq:SYNTR_1687"/>
<dbReference type="PANTHER" id="PTHR45138:SF6">
    <property type="entry name" value="DIGUANYLATE CYCLASE DGCN"/>
    <property type="match status" value="1"/>
</dbReference>
<keyword evidence="4" id="KW-1185">Reference proteome</keyword>
<dbReference type="RefSeq" id="WP_156204086.1">
    <property type="nucleotide sequence ID" value="NZ_CP046457.1"/>
</dbReference>
<dbReference type="Gene3D" id="3.30.70.270">
    <property type="match status" value="1"/>
</dbReference>
<sequence>MFNEILLIDKNVYIMVALISSVILASILVKLVQVEILREDKPLIILIAIGLSLIALAVVIGVFANIAASDSIVYNILFYILLILGTTIMTIFIHKTLSNLIYQANYDLLTGIYNKNILFRILKNNILSAEKIDKPISIVFMDINNFKSVNDDFGHQAGDLILYRIAKEIKKHIRKSDVFIRYGGDEFILILPDTNKKNAEQISLRLGQEIDNLKINHKISLSLGVASFPEDAKLVEDLIDIADSRMYQHKLSVKNNIKKIL</sequence>
<keyword evidence="1" id="KW-0472">Membrane</keyword>
<dbReference type="AlphaFoldDB" id="A0A6I6DC86"/>
<dbReference type="GO" id="GO:0043709">
    <property type="term" value="P:cell adhesion involved in single-species biofilm formation"/>
    <property type="evidence" value="ECO:0007669"/>
    <property type="project" value="TreeGrafter"/>
</dbReference>
<feature type="domain" description="GGDEF" evidence="2">
    <location>
        <begin position="134"/>
        <end position="261"/>
    </location>
</feature>
<dbReference type="NCBIfam" id="TIGR00254">
    <property type="entry name" value="GGDEF"/>
    <property type="match status" value="1"/>
</dbReference>
<dbReference type="CDD" id="cd01949">
    <property type="entry name" value="GGDEF"/>
    <property type="match status" value="1"/>
</dbReference>
<dbReference type="PANTHER" id="PTHR45138">
    <property type="entry name" value="REGULATORY COMPONENTS OF SENSORY TRANSDUCTION SYSTEM"/>
    <property type="match status" value="1"/>
</dbReference>
<accession>A0A6I6DC86</accession>
<dbReference type="InterPro" id="IPR043128">
    <property type="entry name" value="Rev_trsase/Diguanyl_cyclase"/>
</dbReference>
<dbReference type="InterPro" id="IPR050469">
    <property type="entry name" value="Diguanylate_Cyclase"/>
</dbReference>
<dbReference type="SMART" id="SM00267">
    <property type="entry name" value="GGDEF"/>
    <property type="match status" value="1"/>
</dbReference>
<dbReference type="Pfam" id="PF00990">
    <property type="entry name" value="GGDEF"/>
    <property type="match status" value="1"/>
</dbReference>
<dbReference type="GO" id="GO:0052621">
    <property type="term" value="F:diguanylate cyclase activity"/>
    <property type="evidence" value="ECO:0007669"/>
    <property type="project" value="TreeGrafter"/>
</dbReference>
<gene>
    <name evidence="3" type="ORF">SYNTR_1687</name>
</gene>
<evidence type="ECO:0000259" key="2">
    <source>
        <dbReference type="PROSITE" id="PS50887"/>
    </source>
</evidence>
<feature type="transmembrane region" description="Helical" evidence="1">
    <location>
        <begin position="12"/>
        <end position="31"/>
    </location>
</feature>
<name>A0A6I6DC86_9FIRM</name>
<dbReference type="FunFam" id="3.30.70.270:FF:000001">
    <property type="entry name" value="Diguanylate cyclase domain protein"/>
    <property type="match status" value="1"/>
</dbReference>
<proteinExistence type="predicted"/>
<dbReference type="PROSITE" id="PS50887">
    <property type="entry name" value="GGDEF"/>
    <property type="match status" value="1"/>
</dbReference>
<dbReference type="InterPro" id="IPR000160">
    <property type="entry name" value="GGDEF_dom"/>
</dbReference>
<dbReference type="EMBL" id="CP046457">
    <property type="protein sequence ID" value="QGU00281.1"/>
    <property type="molecule type" value="Genomic_DNA"/>
</dbReference>
<dbReference type="InterPro" id="IPR029787">
    <property type="entry name" value="Nucleotide_cyclase"/>
</dbReference>
<evidence type="ECO:0000313" key="4">
    <source>
        <dbReference type="Proteomes" id="UP000426444"/>
    </source>
</evidence>
<feature type="transmembrane region" description="Helical" evidence="1">
    <location>
        <begin position="43"/>
        <end position="66"/>
    </location>
</feature>
<reference evidence="4" key="1">
    <citation type="journal article" date="2019" name="Microbiology">
        <title>Complete Genome Sequence of an Uncultured Bacterium of the Candidate Phylum Bipolaricaulota.</title>
        <authorList>
            <person name="Kadnikov V.V."/>
            <person name="Mardanov A.V."/>
            <person name="Beletsky A.V."/>
            <person name="Frank Y.A."/>
            <person name="Karnachuk O.V."/>
            <person name="Ravin N.V."/>
        </authorList>
    </citation>
    <scope>NUCLEOTIDE SEQUENCE [LARGE SCALE GENOMIC DNA]</scope>
</reference>
<feature type="transmembrane region" description="Helical" evidence="1">
    <location>
        <begin position="72"/>
        <end position="93"/>
    </location>
</feature>
<dbReference type="GO" id="GO:0005886">
    <property type="term" value="C:plasma membrane"/>
    <property type="evidence" value="ECO:0007669"/>
    <property type="project" value="TreeGrafter"/>
</dbReference>
<evidence type="ECO:0000313" key="3">
    <source>
        <dbReference type="EMBL" id="QGU00281.1"/>
    </source>
</evidence>
<keyword evidence="1" id="KW-1133">Transmembrane helix</keyword>
<dbReference type="OrthoDB" id="9805474at2"/>
<dbReference type="SUPFAM" id="SSF55073">
    <property type="entry name" value="Nucleotide cyclase"/>
    <property type="match status" value="1"/>
</dbReference>
<keyword evidence="1" id="KW-0812">Transmembrane</keyword>
<organism evidence="3 4">
    <name type="scientific">Candidatus Syntrophocurvum alkaliphilum</name>
    <dbReference type="NCBI Taxonomy" id="2293317"/>
    <lineage>
        <taxon>Bacteria</taxon>
        <taxon>Bacillati</taxon>
        <taxon>Bacillota</taxon>
        <taxon>Clostridia</taxon>
        <taxon>Eubacteriales</taxon>
        <taxon>Syntrophomonadaceae</taxon>
        <taxon>Candidatus Syntrophocurvum</taxon>
    </lineage>
</organism>
<protein>
    <recommendedName>
        <fullName evidence="2">GGDEF domain-containing protein</fullName>
    </recommendedName>
</protein>
<dbReference type="GO" id="GO:1902201">
    <property type="term" value="P:negative regulation of bacterial-type flagellum-dependent cell motility"/>
    <property type="evidence" value="ECO:0007669"/>
    <property type="project" value="TreeGrafter"/>
</dbReference>